<keyword evidence="2" id="KW-1185">Reference proteome</keyword>
<comment type="caution">
    <text evidence="1">The sequence shown here is derived from an EMBL/GenBank/DDBJ whole genome shotgun (WGS) entry which is preliminary data.</text>
</comment>
<name>A0A8S1CVB2_9INSE</name>
<protein>
    <submittedName>
        <fullName evidence="1">Uncharacterized protein</fullName>
    </submittedName>
</protein>
<evidence type="ECO:0000313" key="1">
    <source>
        <dbReference type="EMBL" id="CAB3372747.1"/>
    </source>
</evidence>
<sequence>MPARENTNEIKFCRVKIKMFITENESQVKLTLKLKMLISGAVLIKVYLHTKMFCILDFDLTLGAKKLAFRQWIYTHNEKHAARNLISAGAQITC</sequence>
<gene>
    <name evidence="1" type="ORF">CLODIP_2_CD06272</name>
</gene>
<dbReference type="EMBL" id="CADEPI010000076">
    <property type="protein sequence ID" value="CAB3372747.1"/>
    <property type="molecule type" value="Genomic_DNA"/>
</dbReference>
<evidence type="ECO:0000313" key="2">
    <source>
        <dbReference type="Proteomes" id="UP000494165"/>
    </source>
</evidence>
<reference evidence="1 2" key="1">
    <citation type="submission" date="2020-04" db="EMBL/GenBank/DDBJ databases">
        <authorList>
            <person name="Alioto T."/>
            <person name="Alioto T."/>
            <person name="Gomez Garrido J."/>
        </authorList>
    </citation>
    <scope>NUCLEOTIDE SEQUENCE [LARGE SCALE GENOMIC DNA]</scope>
</reference>
<organism evidence="1 2">
    <name type="scientific">Cloeon dipterum</name>
    <dbReference type="NCBI Taxonomy" id="197152"/>
    <lineage>
        <taxon>Eukaryota</taxon>
        <taxon>Metazoa</taxon>
        <taxon>Ecdysozoa</taxon>
        <taxon>Arthropoda</taxon>
        <taxon>Hexapoda</taxon>
        <taxon>Insecta</taxon>
        <taxon>Pterygota</taxon>
        <taxon>Palaeoptera</taxon>
        <taxon>Ephemeroptera</taxon>
        <taxon>Pisciforma</taxon>
        <taxon>Baetidae</taxon>
        <taxon>Cloeon</taxon>
    </lineage>
</organism>
<dbReference type="AlphaFoldDB" id="A0A8S1CVB2"/>
<dbReference type="Proteomes" id="UP000494165">
    <property type="component" value="Unassembled WGS sequence"/>
</dbReference>
<accession>A0A8S1CVB2</accession>
<proteinExistence type="predicted"/>